<dbReference type="RefSeq" id="WP_269480763.1">
    <property type="nucleotide sequence ID" value="NZ_JAPXGP010000013.1"/>
</dbReference>
<evidence type="ECO:0000313" key="1">
    <source>
        <dbReference type="EMBL" id="MCZ6162548.1"/>
    </source>
</evidence>
<reference evidence="1" key="1">
    <citation type="submission" date="2022-12" db="EMBL/GenBank/DDBJ databases">
        <title>Species Delineation and Comparative Genomics within the Campylobacter ureolyticus Complex.</title>
        <authorList>
            <person name="Maki J."/>
            <person name="Howard M."/>
            <person name="Connelly S."/>
            <person name="Hardy D.J."/>
            <person name="Cameron A."/>
        </authorList>
    </citation>
    <scope>NUCLEOTIDE SEQUENCE</scope>
    <source>
        <strain evidence="1">URMC_786</strain>
    </source>
</reference>
<accession>A0A9Q4PUJ0</accession>
<gene>
    <name evidence="1" type="ORF">O6B92_09440</name>
</gene>
<dbReference type="AlphaFoldDB" id="A0A9Q4PUJ0"/>
<proteinExistence type="predicted"/>
<name>A0A9Q4PUJ0_9BACT</name>
<evidence type="ECO:0000313" key="2">
    <source>
        <dbReference type="Proteomes" id="UP001075461"/>
    </source>
</evidence>
<sequence length="207" mass="25258">MKNLPILEILKDSNIVRNSFIELFMAKDIDQVLEKMRFDYNHALLSNFEKILNDNDERNRLLSNKYYMNLQEDKFIGFFIDIFKNNSDICIIKTDFFSKDYDLFLPYLNSGIDIKFQYLLLHQYIKFHNKKNRYFIINNIELLKLFIIFGLREQWINDFFIFPKDKICLINNYDQLFPMFFKNNHSLEKYDKIAKLHKIFLINKVII</sequence>
<comment type="caution">
    <text evidence="1">The sequence shown here is derived from an EMBL/GenBank/DDBJ whole genome shotgun (WGS) entry which is preliminary data.</text>
</comment>
<protein>
    <submittedName>
        <fullName evidence="1">Uncharacterized protein</fullName>
    </submittedName>
</protein>
<dbReference type="Proteomes" id="UP001075461">
    <property type="component" value="Unassembled WGS sequence"/>
</dbReference>
<dbReference type="EMBL" id="JAPXGP010000013">
    <property type="protein sequence ID" value="MCZ6162548.1"/>
    <property type="molecule type" value="Genomic_DNA"/>
</dbReference>
<organism evidence="1 2">
    <name type="scientific">Campylobacter ureolyticus</name>
    <dbReference type="NCBI Taxonomy" id="827"/>
    <lineage>
        <taxon>Bacteria</taxon>
        <taxon>Pseudomonadati</taxon>
        <taxon>Campylobacterota</taxon>
        <taxon>Epsilonproteobacteria</taxon>
        <taxon>Campylobacterales</taxon>
        <taxon>Campylobacteraceae</taxon>
        <taxon>Campylobacter</taxon>
    </lineage>
</organism>